<dbReference type="NCBIfam" id="TIGR02128">
    <property type="entry name" value="G6PI_arch"/>
    <property type="match status" value="1"/>
</dbReference>
<dbReference type="EMBL" id="JBHULU010000005">
    <property type="protein sequence ID" value="MFD2513218.1"/>
    <property type="molecule type" value="Genomic_DNA"/>
</dbReference>
<dbReference type="Pfam" id="PF10432">
    <property type="entry name" value="bact-PGI_C"/>
    <property type="match status" value="1"/>
</dbReference>
<keyword evidence="5" id="KW-1185">Reference proteome</keyword>
<evidence type="ECO:0000313" key="4">
    <source>
        <dbReference type="EMBL" id="MFD2513218.1"/>
    </source>
</evidence>
<comment type="similarity">
    <text evidence="1">Belongs to the PGI/PMI family.</text>
</comment>
<reference evidence="5" key="1">
    <citation type="journal article" date="2019" name="Int. J. Syst. Evol. Microbiol.">
        <title>The Global Catalogue of Microorganisms (GCM) 10K type strain sequencing project: providing services to taxonomists for standard genome sequencing and annotation.</title>
        <authorList>
            <consortium name="The Broad Institute Genomics Platform"/>
            <consortium name="The Broad Institute Genome Sequencing Center for Infectious Disease"/>
            <person name="Wu L."/>
            <person name="Ma J."/>
        </authorList>
    </citation>
    <scope>NUCLEOTIDE SEQUENCE [LARGE SCALE GENOMIC DNA]</scope>
    <source>
        <strain evidence="5">KCTC 42498</strain>
    </source>
</reference>
<dbReference type="PROSITE" id="PS51464">
    <property type="entry name" value="SIS"/>
    <property type="match status" value="1"/>
</dbReference>
<sequence>MKQLIEGFVQQLRRAVELGKSSTLTFPAVKYKNVVIAGMGASGVAANLVQTYVADKIRVPVLVRKNYVSPAFVDSETLYIAASFSGNTEEVIAGLKAAIDSKATVCFITSGGELLHIAHQNELPLILLPASSELSRAHFMYSFVQMLYMLYYAGLLRDDFKVELEQSISLLEEQAGSIKVQASALASALAGKLPAIYAGNLFEPVALRLQQQINTNSKQLCHVNVFPEMSHNEIEGFQHPEQLLKHLVILLIKSDYDHPRVHLGMDFCKKVFAQKVENVLEIKALGATFLEQVFYLVHMFDWISVYLAELNDVDTNATDNIDYLRNKFSEE</sequence>
<dbReference type="RefSeq" id="WP_377503675.1">
    <property type="nucleotide sequence ID" value="NZ_JBHULU010000005.1"/>
</dbReference>
<organism evidence="4 5">
    <name type="scientific">Pontibacter locisalis</name>
    <dbReference type="NCBI Taxonomy" id="1719035"/>
    <lineage>
        <taxon>Bacteria</taxon>
        <taxon>Pseudomonadati</taxon>
        <taxon>Bacteroidota</taxon>
        <taxon>Cytophagia</taxon>
        <taxon>Cytophagales</taxon>
        <taxon>Hymenobacteraceae</taxon>
        <taxon>Pontibacter</taxon>
    </lineage>
</organism>
<dbReference type="Proteomes" id="UP001597544">
    <property type="component" value="Unassembled WGS sequence"/>
</dbReference>
<dbReference type="InterPro" id="IPR019490">
    <property type="entry name" value="Glu6P/Mann6P_isomerase_C"/>
</dbReference>
<evidence type="ECO:0000259" key="3">
    <source>
        <dbReference type="PROSITE" id="PS51464"/>
    </source>
</evidence>
<keyword evidence="2 4" id="KW-0413">Isomerase</keyword>
<accession>A0ABW5IIU1</accession>
<evidence type="ECO:0000313" key="5">
    <source>
        <dbReference type="Proteomes" id="UP001597544"/>
    </source>
</evidence>
<evidence type="ECO:0000256" key="1">
    <source>
        <dbReference type="ARBA" id="ARBA00010523"/>
    </source>
</evidence>
<evidence type="ECO:0000256" key="2">
    <source>
        <dbReference type="ARBA" id="ARBA00023235"/>
    </source>
</evidence>
<feature type="domain" description="SIS" evidence="3">
    <location>
        <begin position="15"/>
        <end position="160"/>
    </location>
</feature>
<dbReference type="SUPFAM" id="SSF53697">
    <property type="entry name" value="SIS domain"/>
    <property type="match status" value="1"/>
</dbReference>
<dbReference type="Gene3D" id="3.40.50.10490">
    <property type="entry name" value="Glucose-6-phosphate isomerase like protein, domain 1"/>
    <property type="match status" value="2"/>
</dbReference>
<gene>
    <name evidence="4" type="ORF">ACFSRY_05025</name>
</gene>
<comment type="caution">
    <text evidence="4">The sequence shown here is derived from an EMBL/GenBank/DDBJ whole genome shotgun (WGS) entry which is preliminary data.</text>
</comment>
<name>A0ABW5IIU1_9BACT</name>
<dbReference type="InterPro" id="IPR046348">
    <property type="entry name" value="SIS_dom_sf"/>
</dbReference>
<proteinExistence type="inferred from homology"/>
<dbReference type="InterPro" id="IPR001347">
    <property type="entry name" value="SIS_dom"/>
</dbReference>
<dbReference type="GO" id="GO:0016853">
    <property type="term" value="F:isomerase activity"/>
    <property type="evidence" value="ECO:0007669"/>
    <property type="project" value="UniProtKB-KW"/>
</dbReference>
<protein>
    <submittedName>
        <fullName evidence="4">Bifunctional phosphoglucose/phosphomannose isomerase</fullName>
    </submittedName>
</protein>
<dbReference type="CDD" id="cd05637">
    <property type="entry name" value="SIS_PGI_PMI_2"/>
    <property type="match status" value="1"/>
</dbReference>